<gene>
    <name evidence="1" type="ORF">SAMN05421766_103770</name>
</gene>
<protein>
    <recommendedName>
        <fullName evidence="3">Glyoxalase</fullName>
    </recommendedName>
</protein>
<accession>A0ABY1KT99</accession>
<evidence type="ECO:0000313" key="1">
    <source>
        <dbReference type="EMBL" id="SIS74504.1"/>
    </source>
</evidence>
<evidence type="ECO:0008006" key="3">
    <source>
        <dbReference type="Google" id="ProtNLM"/>
    </source>
</evidence>
<dbReference type="EMBL" id="FTOB01000003">
    <property type="protein sequence ID" value="SIS74504.1"/>
    <property type="molecule type" value="Genomic_DNA"/>
</dbReference>
<proteinExistence type="predicted"/>
<dbReference type="Proteomes" id="UP000185728">
    <property type="component" value="Unassembled WGS sequence"/>
</dbReference>
<keyword evidence="2" id="KW-1185">Reference proteome</keyword>
<comment type="caution">
    <text evidence="1">The sequence shown here is derived from an EMBL/GenBank/DDBJ whole genome shotgun (WGS) entry which is preliminary data.</text>
</comment>
<evidence type="ECO:0000313" key="2">
    <source>
        <dbReference type="Proteomes" id="UP000185728"/>
    </source>
</evidence>
<sequence>MSIFIKSYIMSDRSDSLSSIRTEIQSAKVTDGMSENERFQNLTLRPIIKFQNDLLVAVFKNYIKKHKNAFYELSLEKRFDYIENAIQKDIKFRNSLKGMVIGHFTLSEYEIYTQNSSALNKRMMNMVITRLKDHIQLFEAPVLVQ</sequence>
<name>A0ABY1KT99_9FLAO</name>
<organism evidence="1 2">
    <name type="scientific">Zobellia uliginosa</name>
    <dbReference type="NCBI Taxonomy" id="143224"/>
    <lineage>
        <taxon>Bacteria</taxon>
        <taxon>Pseudomonadati</taxon>
        <taxon>Bacteroidota</taxon>
        <taxon>Flavobacteriia</taxon>
        <taxon>Flavobacteriales</taxon>
        <taxon>Flavobacteriaceae</taxon>
        <taxon>Zobellia</taxon>
    </lineage>
</organism>
<reference evidence="1 2" key="1">
    <citation type="submission" date="2017-01" db="EMBL/GenBank/DDBJ databases">
        <authorList>
            <person name="Varghese N."/>
            <person name="Submissions S."/>
        </authorList>
    </citation>
    <scope>NUCLEOTIDE SEQUENCE [LARGE SCALE GENOMIC DNA]</scope>
    <source>
        <strain evidence="1 2">DSM 2061</strain>
    </source>
</reference>